<evidence type="ECO:0000313" key="2">
    <source>
        <dbReference type="Proteomes" id="UP000683925"/>
    </source>
</evidence>
<organism evidence="1 2">
    <name type="scientific">Paramecium octaurelia</name>
    <dbReference type="NCBI Taxonomy" id="43137"/>
    <lineage>
        <taxon>Eukaryota</taxon>
        <taxon>Sar</taxon>
        <taxon>Alveolata</taxon>
        <taxon>Ciliophora</taxon>
        <taxon>Intramacronucleata</taxon>
        <taxon>Oligohymenophorea</taxon>
        <taxon>Peniculida</taxon>
        <taxon>Parameciidae</taxon>
        <taxon>Paramecium</taxon>
    </lineage>
</organism>
<evidence type="ECO:0000313" key="1">
    <source>
        <dbReference type="EMBL" id="CAD8135148.1"/>
    </source>
</evidence>
<gene>
    <name evidence="1" type="ORF">POCTA_138.1.T0060241</name>
</gene>
<reference evidence="1" key="1">
    <citation type="submission" date="2021-01" db="EMBL/GenBank/DDBJ databases">
        <authorList>
            <consortium name="Genoscope - CEA"/>
            <person name="William W."/>
        </authorList>
    </citation>
    <scope>NUCLEOTIDE SEQUENCE</scope>
</reference>
<dbReference type="AlphaFoldDB" id="A0A8S1S4D0"/>
<accession>A0A8S1S4D0</accession>
<protein>
    <submittedName>
        <fullName evidence="1">Uncharacterized protein</fullName>
    </submittedName>
</protein>
<name>A0A8S1S4D0_PAROT</name>
<sequence length="92" mass="11114">MKNHILTQQISSQRTQSQNFLRLNTQIPQVSYPGTIEQESCNKDNEFVMQLRDSEPWFKLNWIDYKYNYKLKIPNLKFANIDTHNQNHKELQ</sequence>
<comment type="caution">
    <text evidence="1">The sequence shown here is derived from an EMBL/GenBank/DDBJ whole genome shotgun (WGS) entry which is preliminary data.</text>
</comment>
<keyword evidence="2" id="KW-1185">Reference proteome</keyword>
<dbReference type="EMBL" id="CAJJDP010000005">
    <property type="protein sequence ID" value="CAD8135148.1"/>
    <property type="molecule type" value="Genomic_DNA"/>
</dbReference>
<proteinExistence type="predicted"/>
<dbReference type="Proteomes" id="UP000683925">
    <property type="component" value="Unassembled WGS sequence"/>
</dbReference>